<keyword evidence="2" id="KW-0812">Transmembrane</keyword>
<dbReference type="InterPro" id="IPR011050">
    <property type="entry name" value="Pectin_lyase_fold/virulence"/>
</dbReference>
<sequence>MKLPSFIALALILFLSLSVVSASDNIDGFTNSSDGVFDNSISISDSDNLNSNDDCSDEISDSDDLNNLNDFENGNTYSNNPDDEISDSKTKDSNKLRGSLVSNLEENIVSSSEPIIIDSSSYSAYFDSSKDGLIRSGTLKDGDTIKIKSISDKVFTINKRLNIVSDNEDMLSNCLIRLIDGSSGSVLNNLRIINTKEKVTGSKYYLSGISIINSSNNIITNSLINVSLYKCFAVMMSNASYNKIINNRILSGKSSTIPMTASSYNEIRDNYIESEMANMIYQSAYGNGDFMTIDDEVCSGNIIANNYLKSRNGTYNSYCYAIYLMQSASGPGGVIANNTIENAFYAIIVDASNTLIYNNTISNIGGPAAIFTSGENIRISNNNISTEYTDVHTWNDDGNVVAIKNTGKNNSIVNNTLKSIGSDSILNTGVNLEIIDNTIYSESANCINTTKSNVIIENNTLIGLNSSGVMIFTSRLAENITIKNNYISTDKSAIVLRGNVSYSLVCDNIINISGGSDAIALLKYTNRNPIMPSHNAIYNNTINGLIVNMTDPSEIERNDTTNDTNGTTNTTNGTSTNGSETNGSGTYSDDKINTRISIVSSYVIKGNDFLVYLKDRIGNPIGGERVIFNILNKDYISTTDSEGRARLRLNLNIGNYEMNIGFAGNDNYNPCEISSKINIIRNRFIVTEGNFYTCFDENSYLKSDYSDYELVFRGNFNNKRIILNHPVYLKSDSAKLLDSVIKIESDNVYVDGFTITNSNPNNADDNHRFAILLDNVKYVSIINNKIQLNSFDNGYGIYISESSNCNILNNTIKVKANTLTFGIILYDSNKNTLKNNNVFVNGTKKAHLYDSTIKVDSSISVDDNYAEGIVIPEVYKTYGIILFYSSSNDIGYNNINATSGVNNYSSKESTNSIVGIDLYYGSNNNKVHHNNVNIRAKDPYLYGLGVLGAETGKRDQISANNSFTDNNIVVNGTYYSAGIIAGYNSINTTIARNNIKCIARNVSYGGILEGADYTKFYKNNIFCNARVNYLLEAYDSDNCEIYDNYFDYGDKSLVVRGIALYNSKGNKVINNSLPSLKPLISPIIKEINRIWKLKHPNSKIAFTEKDIMYDSPNSPMIVRKNGTVYNLLDLLDYEPTSHPDVITPNNQLYDDIGGKDNIFYKNDVRDPSNGESSRGTGTDSGGSSSGSGSHSDGFPSADPSSSANTNGNATKDNGSGQHSDLKANSVYSNSTILDGNTVGTSSSAPVTESATAYNLNLDENPAAAVRSLSLGGMNAPVLIIILLLIFACASELVKRSKRDL</sequence>
<dbReference type="SMART" id="SM00710">
    <property type="entry name" value="PbH1"/>
    <property type="match status" value="15"/>
</dbReference>
<feature type="region of interest" description="Disordered" evidence="1">
    <location>
        <begin position="1159"/>
        <end position="1222"/>
    </location>
</feature>
<dbReference type="STRING" id="294671.YLM1_0606"/>
<dbReference type="Proteomes" id="UP000066376">
    <property type="component" value="Chromosome"/>
</dbReference>
<reference evidence="4 5" key="1">
    <citation type="journal article" date="2016" name="Genome Announc.">
        <title>Draft Genome Sequence of the Rumen Methanogen Methanobrevibacter olleyae YLM1.</title>
        <authorList>
            <person name="Kelly W.J."/>
            <person name="Li D."/>
            <person name="Lambie S.C."/>
            <person name="Cox F."/>
            <person name="Attwood G.T."/>
            <person name="Altermann E."/>
            <person name="Leahy S.C."/>
        </authorList>
    </citation>
    <scope>NUCLEOTIDE SEQUENCE [LARGE SCALE GENOMIC DNA]</scope>
    <source>
        <strain evidence="4 5">YLM1</strain>
    </source>
</reference>
<feature type="region of interest" description="Disordered" evidence="1">
    <location>
        <begin position="72"/>
        <end position="92"/>
    </location>
</feature>
<evidence type="ECO:0000256" key="1">
    <source>
        <dbReference type="SAM" id="MobiDB-lite"/>
    </source>
</evidence>
<reference evidence="5" key="2">
    <citation type="submission" date="2016-02" db="EMBL/GenBank/DDBJ databases">
        <title>The draft genome sequence of the rumen methanogen Methanobrevibacter olleyae YLM1.</title>
        <authorList>
            <consortium name="New Zealand Agricultural Greenhouse Gas Research Centre/Pastoral Greenhouse Gas Research Consortium"/>
            <person name="Kelly W.J."/>
            <person name="Li D."/>
            <person name="Lambie S.C."/>
            <person name="Attwood G.T."/>
            <person name="Altermann E."/>
            <person name="Leahy S.C."/>
        </authorList>
    </citation>
    <scope>NUCLEOTIDE SEQUENCE [LARGE SCALE GENOMIC DNA]</scope>
    <source>
        <strain evidence="5">YLM1</strain>
    </source>
</reference>
<dbReference type="RefSeq" id="WP_067146174.1">
    <property type="nucleotide sequence ID" value="NZ_CP014265.1"/>
</dbReference>
<keyword evidence="2" id="KW-0472">Membrane</keyword>
<keyword evidence="2" id="KW-1133">Transmembrane helix</keyword>
<feature type="region of interest" description="Disordered" evidence="1">
    <location>
        <begin position="554"/>
        <end position="587"/>
    </location>
</feature>
<dbReference type="PATRIC" id="fig|294671.3.peg.630"/>
<dbReference type="InterPro" id="IPR012334">
    <property type="entry name" value="Pectin_lyas_fold"/>
</dbReference>
<dbReference type="GeneID" id="28488903"/>
<evidence type="ECO:0000256" key="2">
    <source>
        <dbReference type="SAM" id="Phobius"/>
    </source>
</evidence>
<feature type="domain" description="Right handed beta helix" evidence="3">
    <location>
        <begin position="744"/>
        <end position="852"/>
    </location>
</feature>
<feature type="transmembrane region" description="Helical" evidence="2">
    <location>
        <begin position="1275"/>
        <end position="1293"/>
    </location>
</feature>
<evidence type="ECO:0000313" key="5">
    <source>
        <dbReference type="Proteomes" id="UP000066376"/>
    </source>
</evidence>
<feature type="compositionally biased region" description="Polar residues" evidence="1">
    <location>
        <begin position="1198"/>
        <end position="1218"/>
    </location>
</feature>
<accession>A0A126QYD1</accession>
<evidence type="ECO:0000259" key="3">
    <source>
        <dbReference type="Pfam" id="PF13229"/>
    </source>
</evidence>
<dbReference type="EMBL" id="CP014265">
    <property type="protein sequence ID" value="AMK15163.1"/>
    <property type="molecule type" value="Genomic_DNA"/>
</dbReference>
<gene>
    <name evidence="4" type="ORF">YLM1_0606</name>
</gene>
<feature type="compositionally biased region" description="Low complexity" evidence="1">
    <location>
        <begin position="561"/>
        <end position="586"/>
    </location>
</feature>
<proteinExistence type="predicted"/>
<dbReference type="InterPro" id="IPR006626">
    <property type="entry name" value="PbH1"/>
</dbReference>
<organism evidence="4 5">
    <name type="scientific">Methanobrevibacter olleyae</name>
    <dbReference type="NCBI Taxonomy" id="294671"/>
    <lineage>
        <taxon>Archaea</taxon>
        <taxon>Methanobacteriati</taxon>
        <taxon>Methanobacteriota</taxon>
        <taxon>Methanomada group</taxon>
        <taxon>Methanobacteria</taxon>
        <taxon>Methanobacteriales</taxon>
        <taxon>Methanobacteriaceae</taxon>
        <taxon>Methanobrevibacter</taxon>
    </lineage>
</organism>
<dbReference type="InterPro" id="IPR039448">
    <property type="entry name" value="Beta_helix"/>
</dbReference>
<dbReference type="Gene3D" id="2.160.20.10">
    <property type="entry name" value="Single-stranded right-handed beta-helix, Pectin lyase-like"/>
    <property type="match status" value="2"/>
</dbReference>
<protein>
    <submittedName>
        <fullName evidence="4">Adhesin-like protein</fullName>
    </submittedName>
</protein>
<evidence type="ECO:0000313" key="4">
    <source>
        <dbReference type="EMBL" id="AMK15163.1"/>
    </source>
</evidence>
<dbReference type="KEGG" id="mol:YLM1_0606"/>
<name>A0A126QYD1_METOL</name>
<dbReference type="SUPFAM" id="SSF51126">
    <property type="entry name" value="Pectin lyase-like"/>
    <property type="match status" value="2"/>
</dbReference>
<keyword evidence="5" id="KW-1185">Reference proteome</keyword>
<dbReference type="Pfam" id="PF13229">
    <property type="entry name" value="Beta_helix"/>
    <property type="match status" value="1"/>
</dbReference>